<dbReference type="InterPro" id="IPR042001">
    <property type="entry name" value="Sortase_F"/>
</dbReference>
<accession>A0A1C6SLL2</accession>
<proteinExistence type="predicted"/>
<dbReference type="STRING" id="47866.GA0074694_5693"/>
<dbReference type="RefSeq" id="WP_425413644.1">
    <property type="nucleotide sequence ID" value="NZ_FMHU01000002.1"/>
</dbReference>
<dbReference type="Proteomes" id="UP000198906">
    <property type="component" value="Unassembled WGS sequence"/>
</dbReference>
<organism evidence="2 3">
    <name type="scientific">Micromonospora inyonensis</name>
    <dbReference type="NCBI Taxonomy" id="47866"/>
    <lineage>
        <taxon>Bacteria</taxon>
        <taxon>Bacillati</taxon>
        <taxon>Actinomycetota</taxon>
        <taxon>Actinomycetes</taxon>
        <taxon>Micromonosporales</taxon>
        <taxon>Micromonosporaceae</taxon>
        <taxon>Micromonospora</taxon>
    </lineage>
</organism>
<dbReference type="GO" id="GO:0016787">
    <property type="term" value="F:hydrolase activity"/>
    <property type="evidence" value="ECO:0007669"/>
    <property type="project" value="UniProtKB-KW"/>
</dbReference>
<sequence length="226" mass="23906">MSTVRATPRPTVAVRELPSRRGDGRRWRVPLAVVLVLLGVFVTGVGLGRSAGRPWSVLAADAGPGRAATDPLPASRPVSLSVPAIRVTAPVAPVGLAPDGTIAVPPLERHRETGWYDGGPTPGETGPAIIVGHADTTSGPSVFYELRRLRPGDRIEVTRDDRSVAVFEVTSVERFDKNSLPGDRVYGDHRSPVLRLITCGGRFVGGSVGYADNVIAFATLVGFRDS</sequence>
<dbReference type="CDD" id="cd05829">
    <property type="entry name" value="Sortase_F"/>
    <property type="match status" value="1"/>
</dbReference>
<evidence type="ECO:0000313" key="2">
    <source>
        <dbReference type="EMBL" id="SCL30434.1"/>
    </source>
</evidence>
<dbReference type="Gene3D" id="2.40.260.10">
    <property type="entry name" value="Sortase"/>
    <property type="match status" value="1"/>
</dbReference>
<dbReference type="InterPro" id="IPR005754">
    <property type="entry name" value="Sortase"/>
</dbReference>
<reference evidence="3" key="1">
    <citation type="submission" date="2016-06" db="EMBL/GenBank/DDBJ databases">
        <authorList>
            <person name="Varghese N."/>
        </authorList>
    </citation>
    <scope>NUCLEOTIDE SEQUENCE [LARGE SCALE GENOMIC DNA]</scope>
    <source>
        <strain evidence="3">DSM 46123</strain>
    </source>
</reference>
<dbReference type="AlphaFoldDB" id="A0A1C6SLL2"/>
<evidence type="ECO:0000256" key="1">
    <source>
        <dbReference type="ARBA" id="ARBA00022801"/>
    </source>
</evidence>
<gene>
    <name evidence="2" type="ORF">GA0074694_5693</name>
</gene>
<dbReference type="NCBIfam" id="NF033748">
    <property type="entry name" value="class_F_sortase"/>
    <property type="match status" value="1"/>
</dbReference>
<dbReference type="SUPFAM" id="SSF63817">
    <property type="entry name" value="Sortase"/>
    <property type="match status" value="1"/>
</dbReference>
<dbReference type="InterPro" id="IPR023365">
    <property type="entry name" value="Sortase_dom-sf"/>
</dbReference>
<name>A0A1C6SLL2_9ACTN</name>
<dbReference type="EMBL" id="FMHU01000002">
    <property type="protein sequence ID" value="SCL30434.1"/>
    <property type="molecule type" value="Genomic_DNA"/>
</dbReference>
<dbReference type="Pfam" id="PF04203">
    <property type="entry name" value="Sortase"/>
    <property type="match status" value="1"/>
</dbReference>
<keyword evidence="1" id="KW-0378">Hydrolase</keyword>
<keyword evidence="3" id="KW-1185">Reference proteome</keyword>
<protein>
    <submittedName>
        <fullName evidence="2">Sortase family protein</fullName>
    </submittedName>
</protein>
<evidence type="ECO:0000313" key="3">
    <source>
        <dbReference type="Proteomes" id="UP000198906"/>
    </source>
</evidence>